<dbReference type="AlphaFoldDB" id="A0A347WIV1"/>
<sequence>MDYTEVDILVRDRNNLYVTIEMQVLPHVGFLERILYYASSAYRRNYGRKDIAEETVEEQEGLKFA</sequence>
<evidence type="ECO:0000313" key="1">
    <source>
        <dbReference type="EMBL" id="AXY25008.1"/>
    </source>
</evidence>
<organism evidence="1 2">
    <name type="scientific">Suicoccus acidiformans</name>
    <dbReference type="NCBI Taxonomy" id="2036206"/>
    <lineage>
        <taxon>Bacteria</taxon>
        <taxon>Bacillati</taxon>
        <taxon>Bacillota</taxon>
        <taxon>Bacilli</taxon>
        <taxon>Lactobacillales</taxon>
        <taxon>Aerococcaceae</taxon>
        <taxon>Suicoccus</taxon>
    </lineage>
</organism>
<name>A0A347WIV1_9LACT</name>
<gene>
    <name evidence="1" type="ORF">CL176_02630</name>
</gene>
<protein>
    <submittedName>
        <fullName evidence="1">Uncharacterized protein</fullName>
    </submittedName>
</protein>
<accession>A0A347WIV1</accession>
<dbReference type="RefSeq" id="WP_118989929.1">
    <property type="nucleotide sequence ID" value="NZ_CP023434.1"/>
</dbReference>
<dbReference type="Proteomes" id="UP000263232">
    <property type="component" value="Chromosome"/>
</dbReference>
<dbReference type="EMBL" id="CP023434">
    <property type="protein sequence ID" value="AXY25008.1"/>
    <property type="molecule type" value="Genomic_DNA"/>
</dbReference>
<evidence type="ECO:0000313" key="2">
    <source>
        <dbReference type="Proteomes" id="UP000263232"/>
    </source>
</evidence>
<reference evidence="1 2" key="1">
    <citation type="submission" date="2017-09" db="EMBL/GenBank/DDBJ databases">
        <title>Complete genome sequence of Oxytococcus suis strain ZY16052.</title>
        <authorList>
            <person name="Li F."/>
        </authorList>
    </citation>
    <scope>NUCLEOTIDE SEQUENCE [LARGE SCALE GENOMIC DNA]</scope>
    <source>
        <strain evidence="1 2">ZY16052</strain>
    </source>
</reference>
<keyword evidence="2" id="KW-1185">Reference proteome</keyword>
<proteinExistence type="predicted"/>
<dbReference type="KEGG" id="abae:CL176_02630"/>
<dbReference type="Pfam" id="PF12784">
    <property type="entry name" value="PDDEXK_2"/>
    <property type="match status" value="1"/>
</dbReference>